<accession>A0A9P8L896</accession>
<dbReference type="PANTHER" id="PTHR35391">
    <property type="entry name" value="C2H2-TYPE DOMAIN-CONTAINING PROTEIN-RELATED"/>
    <property type="match status" value="1"/>
</dbReference>
<organism evidence="2 3">
    <name type="scientific">Trichoglossum hirsutum</name>
    <dbReference type="NCBI Taxonomy" id="265104"/>
    <lineage>
        <taxon>Eukaryota</taxon>
        <taxon>Fungi</taxon>
        <taxon>Dikarya</taxon>
        <taxon>Ascomycota</taxon>
        <taxon>Pezizomycotina</taxon>
        <taxon>Geoglossomycetes</taxon>
        <taxon>Geoglossales</taxon>
        <taxon>Geoglossaceae</taxon>
        <taxon>Trichoglossum</taxon>
    </lineage>
</organism>
<dbReference type="AlphaFoldDB" id="A0A9P8L896"/>
<dbReference type="PANTHER" id="PTHR35391:SF5">
    <property type="entry name" value="DUF6590 DOMAIN-CONTAINING PROTEIN"/>
    <property type="match status" value="1"/>
</dbReference>
<proteinExistence type="predicted"/>
<feature type="compositionally biased region" description="Low complexity" evidence="1">
    <location>
        <begin position="88"/>
        <end position="98"/>
    </location>
</feature>
<keyword evidence="3" id="KW-1185">Reference proteome</keyword>
<comment type="caution">
    <text evidence="2">The sequence shown here is derived from an EMBL/GenBank/DDBJ whole genome shotgun (WGS) entry which is preliminary data.</text>
</comment>
<feature type="region of interest" description="Disordered" evidence="1">
    <location>
        <begin position="70"/>
        <end position="99"/>
    </location>
</feature>
<dbReference type="Proteomes" id="UP000750711">
    <property type="component" value="Unassembled WGS sequence"/>
</dbReference>
<gene>
    <name evidence="2" type="ORF">GP486_005954</name>
</gene>
<evidence type="ECO:0000313" key="3">
    <source>
        <dbReference type="Proteomes" id="UP000750711"/>
    </source>
</evidence>
<dbReference type="EMBL" id="JAGHQM010001223">
    <property type="protein sequence ID" value="KAH0556109.1"/>
    <property type="molecule type" value="Genomic_DNA"/>
</dbReference>
<protein>
    <submittedName>
        <fullName evidence="2">Uncharacterized protein</fullName>
    </submittedName>
</protein>
<name>A0A9P8L896_9PEZI</name>
<evidence type="ECO:0000256" key="1">
    <source>
        <dbReference type="SAM" id="MobiDB-lite"/>
    </source>
</evidence>
<reference evidence="2" key="1">
    <citation type="submission" date="2021-03" db="EMBL/GenBank/DDBJ databases">
        <title>Comparative genomics and phylogenomic investigation of the class Geoglossomycetes provide insights into ecological specialization and systematics.</title>
        <authorList>
            <person name="Melie T."/>
            <person name="Pirro S."/>
            <person name="Miller A.N."/>
            <person name="Quandt A."/>
        </authorList>
    </citation>
    <scope>NUCLEOTIDE SEQUENCE</scope>
    <source>
        <strain evidence="2">CAQ_001_2017</strain>
    </source>
</reference>
<evidence type="ECO:0000313" key="2">
    <source>
        <dbReference type="EMBL" id="KAH0556109.1"/>
    </source>
</evidence>
<sequence length="384" mass="43010">MTSRPTYQDLMPPTAIENEYGRFRGALQRGHASLDFRLRESTVMQDNVLKLLKQLQDDLAESISVVSGERLPYEQQSRPTDLSEDDYPSSSSEDGGSDNQMTELQIHLSSIRDILNHLNKLSFKIRNPALRPKSLKATLYREMVGVGGEEEEIVGSVNMGGEARRRVAEWLELLGDTGVAIEKLGGESSGRGKTFLSPAYPTEDSREMEVDIFDEYAKFDLLHMAELFRSFGILALPDQPPKNMKLYERLTRAITARRRQIRYWNRHADKLAAGPSDIHIRPKVASQPQRPESPREDCDQAEEISAQRSAPIVAPTIYPDTEVTAIYDKKLDDVLDSQSVVSYASTAWDVQGRGVELPPPPREAAIGNDFVRNIASTIGLCSVY</sequence>
<feature type="region of interest" description="Disordered" evidence="1">
    <location>
        <begin position="275"/>
        <end position="305"/>
    </location>
</feature>